<dbReference type="Gene3D" id="3.50.50.60">
    <property type="entry name" value="FAD/NAD(P)-binding domain"/>
    <property type="match status" value="1"/>
</dbReference>
<gene>
    <name evidence="2" type="ORF">Q3V37_02240</name>
</gene>
<dbReference type="InterPro" id="IPR036188">
    <property type="entry name" value="FAD/NAD-bd_sf"/>
</dbReference>
<proteinExistence type="predicted"/>
<dbReference type="PANTHER" id="PTHR13847">
    <property type="entry name" value="SARCOSINE DEHYDROGENASE-RELATED"/>
    <property type="match status" value="1"/>
</dbReference>
<sequence>MDAALNGDPAEGYRGLSYWLSTLDEPLAPRPALPGDADADVVIVGAGYTGLWTAYHLARADPALRVTVLEKEIAGYGASGRNGGWCSALFPTSLTGLARRHGRDAAVAMQRALHGTVREVGQVVTAEGIDCDWADGGTVTLARTGPQLARARAAVGEARAFGFGPEHLRVLDAEEAAARCAAEGVRGGTYTPHCAAVHPAKLVRGLARAVERLGVTIHEGTPVVAIRAGSAVTASGTVRAPVVVRATEAYTSTLPGQRRTVAPVYSLMVATEPLTDETWARIGLARRETFTDLGHMIIYGQRTAGGRLAFGGRGAPYHFGSRVRQGYDREPRVFAALRRTLGRLFPVLGPDVPVTHTWGGPLGVARDWAASVGFDRASGLAWAGGYVGDGVGSSNLAGRTLADLIRGQRTELTTLPWVNHRSPRWEPEPLRWLAVNAGLRVMTGADAAESRTGRPSRRAAAFSRLLGH</sequence>
<dbReference type="PANTHER" id="PTHR13847:SF285">
    <property type="entry name" value="FAD DEPENDENT OXIDOREDUCTASE DOMAIN-CONTAINING PROTEIN"/>
    <property type="match status" value="1"/>
</dbReference>
<dbReference type="Gene3D" id="3.30.9.10">
    <property type="entry name" value="D-Amino Acid Oxidase, subunit A, domain 2"/>
    <property type="match status" value="1"/>
</dbReference>
<dbReference type="EC" id="1.-.-.-" evidence="2"/>
<dbReference type="KEGG" id="mprn:Q3V37_02240"/>
<keyword evidence="2" id="KW-0560">Oxidoreductase</keyword>
<dbReference type="EMBL" id="CP130472">
    <property type="protein sequence ID" value="WLS46130.1"/>
    <property type="molecule type" value="Genomic_DNA"/>
</dbReference>
<organism evidence="2 3">
    <name type="scientific">Micromonospora profundi</name>
    <dbReference type="NCBI Taxonomy" id="1420889"/>
    <lineage>
        <taxon>Bacteria</taxon>
        <taxon>Bacillati</taxon>
        <taxon>Actinomycetota</taxon>
        <taxon>Actinomycetes</taxon>
        <taxon>Micromonosporales</taxon>
        <taxon>Micromonosporaceae</taxon>
        <taxon>Micromonospora</taxon>
    </lineage>
</organism>
<evidence type="ECO:0000313" key="2">
    <source>
        <dbReference type="EMBL" id="WLS46130.1"/>
    </source>
</evidence>
<dbReference type="GO" id="GO:0016491">
    <property type="term" value="F:oxidoreductase activity"/>
    <property type="evidence" value="ECO:0007669"/>
    <property type="project" value="UniProtKB-KW"/>
</dbReference>
<evidence type="ECO:0000259" key="1">
    <source>
        <dbReference type="Pfam" id="PF01266"/>
    </source>
</evidence>
<accession>A0AAJ6HS35</accession>
<evidence type="ECO:0000313" key="3">
    <source>
        <dbReference type="Proteomes" id="UP001235874"/>
    </source>
</evidence>
<dbReference type="GO" id="GO:0005737">
    <property type="term" value="C:cytoplasm"/>
    <property type="evidence" value="ECO:0007669"/>
    <property type="project" value="TreeGrafter"/>
</dbReference>
<dbReference type="InterPro" id="IPR006076">
    <property type="entry name" value="FAD-dep_OxRdtase"/>
</dbReference>
<dbReference type="PRINTS" id="PR00419">
    <property type="entry name" value="ADXRDTASE"/>
</dbReference>
<dbReference type="Pfam" id="PF01266">
    <property type="entry name" value="DAO"/>
    <property type="match status" value="1"/>
</dbReference>
<dbReference type="SUPFAM" id="SSF51905">
    <property type="entry name" value="FAD/NAD(P)-binding domain"/>
    <property type="match status" value="1"/>
</dbReference>
<feature type="domain" description="FAD dependent oxidoreductase" evidence="1">
    <location>
        <begin position="40"/>
        <end position="404"/>
    </location>
</feature>
<keyword evidence="3" id="KW-1185">Reference proteome</keyword>
<dbReference type="Proteomes" id="UP001235874">
    <property type="component" value="Chromosome"/>
</dbReference>
<dbReference type="AlphaFoldDB" id="A0AAJ6HS35"/>
<dbReference type="RefSeq" id="WP_306272740.1">
    <property type="nucleotide sequence ID" value="NZ_CP130472.1"/>
</dbReference>
<name>A0AAJ6HS35_9ACTN</name>
<reference evidence="2 3" key="1">
    <citation type="submission" date="2023-07" db="EMBL/GenBank/DDBJ databases">
        <title>Micromonospora profundi TRM 95458 converts glycerol to a new osmotic compound.</title>
        <authorList>
            <person name="Lu D."/>
        </authorList>
    </citation>
    <scope>NUCLEOTIDE SEQUENCE [LARGE SCALE GENOMIC DNA]</scope>
    <source>
        <strain evidence="2 3">TRM95458</strain>
    </source>
</reference>
<protein>
    <submittedName>
        <fullName evidence="2">FAD-binding oxidoreductase</fullName>
        <ecNumber evidence="2">1.-.-.-</ecNumber>
    </submittedName>
</protein>